<organism evidence="1">
    <name type="scientific">viral metagenome</name>
    <dbReference type="NCBI Taxonomy" id="1070528"/>
    <lineage>
        <taxon>unclassified sequences</taxon>
        <taxon>metagenomes</taxon>
        <taxon>organismal metagenomes</taxon>
    </lineage>
</organism>
<protein>
    <submittedName>
        <fullName evidence="1">Uncharacterized protein</fullName>
    </submittedName>
</protein>
<evidence type="ECO:0000313" key="1">
    <source>
        <dbReference type="EMBL" id="QHT88675.1"/>
    </source>
</evidence>
<reference evidence="1" key="1">
    <citation type="journal article" date="2020" name="Nature">
        <title>Giant virus diversity and host interactions through global metagenomics.</title>
        <authorList>
            <person name="Schulz F."/>
            <person name="Roux S."/>
            <person name="Paez-Espino D."/>
            <person name="Jungbluth S."/>
            <person name="Walsh D.A."/>
            <person name="Denef V.J."/>
            <person name="McMahon K.D."/>
            <person name="Konstantinidis K.T."/>
            <person name="Eloe-Fadrosh E.A."/>
            <person name="Kyrpides N.C."/>
            <person name="Woyke T."/>
        </authorList>
    </citation>
    <scope>NUCLEOTIDE SEQUENCE</scope>
    <source>
        <strain evidence="1">GVMAG-M-3300023184-51</strain>
    </source>
</reference>
<sequence length="147" mass="16890">MNIFNSYAQNFNSGPSNTQSDAAKKEKMRNLIKQVLNENPKLIQQILSVLQSERDINILSEVLKEPEMMVKMVKMGLGMGMGNIANIARMFYIDNRERDKTINNIRNMRANSGINMGNSGMSNIARMSMRTGGKRSKKRRTLKRRRY</sequence>
<proteinExistence type="predicted"/>
<dbReference type="AlphaFoldDB" id="A0A6C0I8E7"/>
<name>A0A6C0I8E7_9ZZZZ</name>
<dbReference type="EMBL" id="MN740121">
    <property type="protein sequence ID" value="QHT88675.1"/>
    <property type="molecule type" value="Genomic_DNA"/>
</dbReference>
<accession>A0A6C0I8E7</accession>